<dbReference type="AlphaFoldDB" id="A0A6I8V7Q3"/>
<dbReference type="InParanoid" id="A0A6I8V7Q3"/>
<evidence type="ECO:0000313" key="3">
    <source>
        <dbReference type="RefSeq" id="XP_015035607.2"/>
    </source>
</evidence>
<proteinExistence type="predicted"/>
<dbReference type="Proteomes" id="UP000001819">
    <property type="component" value="Chromosome 4"/>
</dbReference>
<dbReference type="RefSeq" id="XP_015035607.2">
    <property type="nucleotide sequence ID" value="XM_015180121.2"/>
</dbReference>
<protein>
    <recommendedName>
        <fullName evidence="1">DUF4777 domain-containing protein</fullName>
    </recommendedName>
</protein>
<dbReference type="InterPro" id="IPR031957">
    <property type="entry name" value="DUF4777"/>
</dbReference>
<gene>
    <name evidence="3" type="primary">LOC26534434</name>
</gene>
<dbReference type="Pfam" id="PF16007">
    <property type="entry name" value="DUF4777"/>
    <property type="match status" value="1"/>
</dbReference>
<evidence type="ECO:0000313" key="2">
    <source>
        <dbReference type="Proteomes" id="UP000001819"/>
    </source>
</evidence>
<evidence type="ECO:0000259" key="1">
    <source>
        <dbReference type="Pfam" id="PF16007"/>
    </source>
</evidence>
<sequence>MEHNRNTARTIARAKKVKNQNGQLILQAILNLDRMCTYADIVEQLLIRVNRSSFKPYILHAIAVILKEAVRFGFIQKLGGRYCVMFNPVSETPKIRGKRTQKRAEESANIVGPIHVSVKTK</sequence>
<feature type="domain" description="DUF4777" evidence="1">
    <location>
        <begin position="18"/>
        <end position="84"/>
    </location>
</feature>
<name>A0A6I8V7Q3_DROPS</name>
<organism evidence="2 3">
    <name type="scientific">Drosophila pseudoobscura pseudoobscura</name>
    <name type="common">Fruit fly</name>
    <dbReference type="NCBI Taxonomy" id="46245"/>
    <lineage>
        <taxon>Eukaryota</taxon>
        <taxon>Metazoa</taxon>
        <taxon>Ecdysozoa</taxon>
        <taxon>Arthropoda</taxon>
        <taxon>Hexapoda</taxon>
        <taxon>Insecta</taxon>
        <taxon>Pterygota</taxon>
        <taxon>Neoptera</taxon>
        <taxon>Endopterygota</taxon>
        <taxon>Diptera</taxon>
        <taxon>Brachycera</taxon>
        <taxon>Muscomorpha</taxon>
        <taxon>Ephydroidea</taxon>
        <taxon>Drosophilidae</taxon>
        <taxon>Drosophila</taxon>
        <taxon>Sophophora</taxon>
    </lineage>
</organism>
<reference evidence="3" key="1">
    <citation type="submission" date="2025-08" db="UniProtKB">
        <authorList>
            <consortium name="RefSeq"/>
        </authorList>
    </citation>
    <scope>IDENTIFICATION</scope>
    <source>
        <strain evidence="3">MV-25-SWS-2005</strain>
        <tissue evidence="3">Whole body</tissue>
    </source>
</reference>
<keyword evidence="2" id="KW-1185">Reference proteome</keyword>
<dbReference type="KEGG" id="dpo:26534434"/>
<accession>A0A6I8V7Q3</accession>